<feature type="transmembrane region" description="Helical" evidence="2">
    <location>
        <begin position="33"/>
        <end position="50"/>
    </location>
</feature>
<keyword evidence="2" id="KW-1133">Transmembrane helix</keyword>
<keyword evidence="2" id="KW-0812">Transmembrane</keyword>
<sequence>MSAEWGAFFFGAVIGWFTYFVNRYRTEIKLADVASILGAIGGAAVLELFPSDTVLFGAYGIGLAVGFFAYFLLLLLFVMINKRFTLAWFLDGRRPTYADGEMGPDDQRPSRGMSGRGNDDENPRNPR</sequence>
<name>A0A4R6JWX6_9ACTN</name>
<evidence type="ECO:0000256" key="2">
    <source>
        <dbReference type="SAM" id="Phobius"/>
    </source>
</evidence>
<organism evidence="3 4">
    <name type="scientific">Paractinoplanes brasiliensis</name>
    <dbReference type="NCBI Taxonomy" id="52695"/>
    <lineage>
        <taxon>Bacteria</taxon>
        <taxon>Bacillati</taxon>
        <taxon>Actinomycetota</taxon>
        <taxon>Actinomycetes</taxon>
        <taxon>Micromonosporales</taxon>
        <taxon>Micromonosporaceae</taxon>
        <taxon>Paractinoplanes</taxon>
    </lineage>
</organism>
<dbReference type="Proteomes" id="UP000294901">
    <property type="component" value="Unassembled WGS sequence"/>
</dbReference>
<comment type="caution">
    <text evidence="3">The sequence shown here is derived from an EMBL/GenBank/DDBJ whole genome shotgun (WGS) entry which is preliminary data.</text>
</comment>
<feature type="transmembrane region" description="Helical" evidence="2">
    <location>
        <begin position="56"/>
        <end position="80"/>
    </location>
</feature>
<keyword evidence="2" id="KW-0472">Membrane</keyword>
<protein>
    <submittedName>
        <fullName evidence="3">Uncharacterized protein</fullName>
    </submittedName>
</protein>
<feature type="compositionally biased region" description="Basic and acidic residues" evidence="1">
    <location>
        <begin position="117"/>
        <end position="127"/>
    </location>
</feature>
<feature type="transmembrane region" description="Helical" evidence="2">
    <location>
        <begin position="6"/>
        <end position="21"/>
    </location>
</feature>
<feature type="region of interest" description="Disordered" evidence="1">
    <location>
        <begin position="94"/>
        <end position="127"/>
    </location>
</feature>
<evidence type="ECO:0000313" key="3">
    <source>
        <dbReference type="EMBL" id="TDO41293.1"/>
    </source>
</evidence>
<dbReference type="AlphaFoldDB" id="A0A4R6JWX6"/>
<proteinExistence type="predicted"/>
<reference evidence="3 4" key="1">
    <citation type="submission" date="2019-03" db="EMBL/GenBank/DDBJ databases">
        <title>Sequencing the genomes of 1000 actinobacteria strains.</title>
        <authorList>
            <person name="Klenk H.-P."/>
        </authorList>
    </citation>
    <scope>NUCLEOTIDE SEQUENCE [LARGE SCALE GENOMIC DNA]</scope>
    <source>
        <strain evidence="3 4">DSM 43805</strain>
    </source>
</reference>
<dbReference type="RefSeq" id="WP_133875336.1">
    <property type="nucleotide sequence ID" value="NZ_BOMD01000030.1"/>
</dbReference>
<keyword evidence="4" id="KW-1185">Reference proteome</keyword>
<accession>A0A4R6JWX6</accession>
<evidence type="ECO:0000313" key="4">
    <source>
        <dbReference type="Proteomes" id="UP000294901"/>
    </source>
</evidence>
<gene>
    <name evidence="3" type="ORF">C8E87_5023</name>
</gene>
<dbReference type="OrthoDB" id="3400644at2"/>
<evidence type="ECO:0000256" key="1">
    <source>
        <dbReference type="SAM" id="MobiDB-lite"/>
    </source>
</evidence>
<dbReference type="EMBL" id="SNWR01000001">
    <property type="protein sequence ID" value="TDO41293.1"/>
    <property type="molecule type" value="Genomic_DNA"/>
</dbReference>